<dbReference type="EMBL" id="AWSD01000121">
    <property type="protein sequence ID" value="ERH20340.1"/>
    <property type="molecule type" value="Genomic_DNA"/>
</dbReference>
<evidence type="ECO:0000313" key="2">
    <source>
        <dbReference type="EMBL" id="ERH20340.1"/>
    </source>
</evidence>
<dbReference type="GO" id="GO:0016020">
    <property type="term" value="C:membrane"/>
    <property type="evidence" value="ECO:0007669"/>
    <property type="project" value="InterPro"/>
</dbReference>
<dbReference type="PATRIC" id="fig|1227262.3.peg.1038"/>
<dbReference type="Proteomes" id="UP000016498">
    <property type="component" value="Unassembled WGS sequence"/>
</dbReference>
<keyword evidence="1" id="KW-1133">Transmembrane helix</keyword>
<feature type="transmembrane region" description="Helical" evidence="1">
    <location>
        <begin position="224"/>
        <end position="247"/>
    </location>
</feature>
<accession>U1PWU3</accession>
<sequence>MFTLYASIKVFVIIVMGCSAQRTQRKGGQMAATSTAVRTPEAAQPVGDALPPRRRRRVPVWASQRVLKATMAITGTIMALFVVVHMVGNLKVLAGPEAFNGYAAWLRQVAYPLLPHEGLLWAMRLALGACIAAHIAAGIALWRRARDARGAFRRRALPARSIGARSMLVTGALIGVFVLIHILDLTIGRLIAPESFQAPTTSNGEMQVSAYHNLVASLSRPGMAVFYSLVMLALSLHLAQGLWNVVIDLGGTGPRLRKVCRAVALVVALTIAVVNGLLPVLICTGVIG</sequence>
<dbReference type="CDD" id="cd03498">
    <property type="entry name" value="SQR_TypeB_2_TM"/>
    <property type="match status" value="1"/>
</dbReference>
<proteinExistence type="predicted"/>
<dbReference type="HOGENOM" id="CLU_077968_1_0_11"/>
<dbReference type="InterPro" id="IPR011138">
    <property type="entry name" value="Cytochrome_b-558"/>
</dbReference>
<feature type="transmembrane region" description="Helical" evidence="1">
    <location>
        <begin position="66"/>
        <end position="87"/>
    </location>
</feature>
<keyword evidence="1" id="KW-0812">Transmembrane</keyword>
<protein>
    <submittedName>
        <fullName evidence="2">Succinate dehydrogenase cytochrome B subunit, b558 family</fullName>
    </submittedName>
</protein>
<dbReference type="SUPFAM" id="SSF81343">
    <property type="entry name" value="Fumarate reductase respiratory complex transmembrane subunits"/>
    <property type="match status" value="1"/>
</dbReference>
<dbReference type="Gene3D" id="1.20.1300.10">
    <property type="entry name" value="Fumarate reductase/succinate dehydrogenase, transmembrane subunit"/>
    <property type="match status" value="1"/>
</dbReference>
<gene>
    <name evidence="2" type="ORF">HMPREF1549_01267</name>
</gene>
<name>U1PWU3_9ACTO</name>
<feature type="transmembrane region" description="Helical" evidence="1">
    <location>
        <begin position="259"/>
        <end position="287"/>
    </location>
</feature>
<organism evidence="2 3">
    <name type="scientific">Actinomyces johnsonii F0510</name>
    <dbReference type="NCBI Taxonomy" id="1227262"/>
    <lineage>
        <taxon>Bacteria</taxon>
        <taxon>Bacillati</taxon>
        <taxon>Actinomycetota</taxon>
        <taxon>Actinomycetes</taxon>
        <taxon>Actinomycetales</taxon>
        <taxon>Actinomycetaceae</taxon>
        <taxon>Actinomyces</taxon>
    </lineage>
</organism>
<dbReference type="NCBIfam" id="TIGR02046">
    <property type="entry name" value="sdhC_b558_fam"/>
    <property type="match status" value="1"/>
</dbReference>
<keyword evidence="1" id="KW-0472">Membrane</keyword>
<reference evidence="2 3" key="1">
    <citation type="submission" date="2013-06" db="EMBL/GenBank/DDBJ databases">
        <authorList>
            <person name="Weinstock G."/>
            <person name="Sodergren E."/>
            <person name="Lobos E.A."/>
            <person name="Fulton L."/>
            <person name="Fulton R."/>
            <person name="Courtney L."/>
            <person name="Fronick C."/>
            <person name="O'Laughlin M."/>
            <person name="Godfrey J."/>
            <person name="Wilson R.M."/>
            <person name="Miner T."/>
            <person name="Farmer C."/>
            <person name="Delehaunty K."/>
            <person name="Cordes M."/>
            <person name="Minx P."/>
            <person name="Tomlinson C."/>
            <person name="Chen J."/>
            <person name="Wollam A."/>
            <person name="Pepin K.H."/>
            <person name="Bhonagiri V."/>
            <person name="Zhang X."/>
            <person name="Warren W."/>
            <person name="Mitreva M."/>
            <person name="Mardis E.R."/>
            <person name="Wilson R.K."/>
        </authorList>
    </citation>
    <scope>NUCLEOTIDE SEQUENCE [LARGE SCALE GENOMIC DNA]</scope>
    <source>
        <strain evidence="2 3">F0510</strain>
    </source>
</reference>
<feature type="transmembrane region" description="Helical" evidence="1">
    <location>
        <begin position="162"/>
        <end position="183"/>
    </location>
</feature>
<comment type="caution">
    <text evidence="2">The sequence shown here is derived from an EMBL/GenBank/DDBJ whole genome shotgun (WGS) entry which is preliminary data.</text>
</comment>
<dbReference type="InterPro" id="IPR034804">
    <property type="entry name" value="SQR/QFR_C/D"/>
</dbReference>
<evidence type="ECO:0000313" key="3">
    <source>
        <dbReference type="Proteomes" id="UP000016498"/>
    </source>
</evidence>
<dbReference type="AlphaFoldDB" id="U1PWU3"/>
<evidence type="ECO:0000256" key="1">
    <source>
        <dbReference type="SAM" id="Phobius"/>
    </source>
</evidence>
<feature type="transmembrane region" description="Helical" evidence="1">
    <location>
        <begin position="121"/>
        <end position="142"/>
    </location>
</feature>